<keyword evidence="4" id="KW-0067">ATP-binding</keyword>
<proteinExistence type="predicted"/>
<dbReference type="Gene3D" id="3.30.1490.330">
    <property type="match status" value="1"/>
</dbReference>
<evidence type="ECO:0000259" key="6">
    <source>
        <dbReference type="Pfam" id="PF03738"/>
    </source>
</evidence>
<dbReference type="SUPFAM" id="SSF52440">
    <property type="entry name" value="PreATP-grasp domain"/>
    <property type="match status" value="1"/>
</dbReference>
<evidence type="ECO:0000313" key="8">
    <source>
        <dbReference type="Proteomes" id="UP001185028"/>
    </source>
</evidence>
<evidence type="ECO:0000256" key="3">
    <source>
        <dbReference type="ARBA" id="ARBA00022741"/>
    </source>
</evidence>
<evidence type="ECO:0000256" key="5">
    <source>
        <dbReference type="ARBA" id="ARBA00022842"/>
    </source>
</evidence>
<comment type="caution">
    <text evidence="7">The sequence shown here is derived from an EMBL/GenBank/DDBJ whole genome shotgun (WGS) entry which is preliminary data.</text>
</comment>
<protein>
    <submittedName>
        <fullName evidence="7">Glutathionylspermidine synthase</fullName>
    </submittedName>
</protein>
<reference evidence="7 8" key="1">
    <citation type="submission" date="2023-07" db="EMBL/GenBank/DDBJ databases">
        <title>Genomic Encyclopedia of Type Strains, Phase IV (KMG-IV): sequencing the most valuable type-strain genomes for metagenomic binning, comparative biology and taxonomic classification.</title>
        <authorList>
            <person name="Goeker M."/>
        </authorList>
    </citation>
    <scope>NUCLEOTIDE SEQUENCE [LARGE SCALE GENOMIC DNA]</scope>
    <source>
        <strain evidence="7 8">DSM 22170</strain>
    </source>
</reference>
<dbReference type="EMBL" id="JAVDQH010000031">
    <property type="protein sequence ID" value="MDR6246539.1"/>
    <property type="molecule type" value="Genomic_DNA"/>
</dbReference>
<dbReference type="Pfam" id="PF03738">
    <property type="entry name" value="GSP_synth"/>
    <property type="match status" value="1"/>
</dbReference>
<gene>
    <name evidence="7" type="ORF">JOC58_004484</name>
</gene>
<evidence type="ECO:0000256" key="1">
    <source>
        <dbReference type="ARBA" id="ARBA00022598"/>
    </source>
</evidence>
<keyword evidence="1" id="KW-0436">Ligase</keyword>
<evidence type="ECO:0000256" key="4">
    <source>
        <dbReference type="ARBA" id="ARBA00022840"/>
    </source>
</evidence>
<dbReference type="InterPro" id="IPR005494">
    <property type="entry name" value="GSPS_pre-ATP-grasp-like_dom"/>
</dbReference>
<dbReference type="SUPFAM" id="SSF56059">
    <property type="entry name" value="Glutathione synthetase ATP-binding domain-like"/>
    <property type="match status" value="2"/>
</dbReference>
<keyword evidence="2" id="KW-0479">Metal-binding</keyword>
<keyword evidence="5" id="KW-0460">Magnesium</keyword>
<keyword evidence="8" id="KW-1185">Reference proteome</keyword>
<keyword evidence="3" id="KW-0547">Nucleotide-binding</keyword>
<dbReference type="InterPro" id="IPR016185">
    <property type="entry name" value="PreATP-grasp_dom_sf"/>
</dbReference>
<evidence type="ECO:0000256" key="2">
    <source>
        <dbReference type="ARBA" id="ARBA00022723"/>
    </source>
</evidence>
<dbReference type="RefSeq" id="WP_188774420.1">
    <property type="nucleotide sequence ID" value="NZ_BMMB01000002.1"/>
</dbReference>
<feature type="domain" description="Glutathionylspermidine synthase pre-ATP-grasp-like" evidence="6">
    <location>
        <begin position="25"/>
        <end position="355"/>
    </location>
</feature>
<name>A0ABU1J4V4_9BACL</name>
<evidence type="ECO:0000313" key="7">
    <source>
        <dbReference type="EMBL" id="MDR6246539.1"/>
    </source>
</evidence>
<sequence>MRHVYNLNIPHEQLFTGELAERIPYHRMYGKPYCLPALTLYTAAEYERIAIASERVHKLYRKVLQFVQQYLPLSYLTDQLAIHPVLARIACSPMSWDGLTRMDWIIGPEGELKCIENNTETPTGIPEVAYLEGKLVQHAPHLRPASAQMNDCIQQMFREAVSDYQQRGLQGKLYMTSYDWHDEDRMNTLYLMEQCQLIGIDAQFVPLEQLRIVPDDRLYYGDERIELLYRLYPLEYLVEDREEESGRTVGLDLLELVEAGKLGLINPVQHIITQSKGFTATLWSLYERNEELVEHAGFRLFTPEECEWIEQYMLPTYFTPEPFIQTDTPYVSKSYFGREGQGTQLVEQPQHGSHHAQHEVDLHNQAVSDVSEPVERSDEQASLYMQDQQQASSLQHLLEEADVDWDSLSPAEQETYELAATTAYYNEQPKIYQQLQPMQTICAQTADDRYEGYLLTGAFVIGGRFAGLLPRIGSKVTDNLAYYCAAAVVPEVD</sequence>
<dbReference type="Proteomes" id="UP001185028">
    <property type="component" value="Unassembled WGS sequence"/>
</dbReference>
<organism evidence="7 8">
    <name type="scientific">Paenibacillus hunanensis</name>
    <dbReference type="NCBI Taxonomy" id="539262"/>
    <lineage>
        <taxon>Bacteria</taxon>
        <taxon>Bacillati</taxon>
        <taxon>Bacillota</taxon>
        <taxon>Bacilli</taxon>
        <taxon>Bacillales</taxon>
        <taxon>Paenibacillaceae</taxon>
        <taxon>Paenibacillus</taxon>
    </lineage>
</organism>
<accession>A0ABU1J4V4</accession>